<accession>B9XCN9</accession>
<evidence type="ECO:0000313" key="3">
    <source>
        <dbReference type="EMBL" id="EEF62235.1"/>
    </source>
</evidence>
<keyword evidence="4" id="KW-1185">Reference proteome</keyword>
<evidence type="ECO:0000313" key="4">
    <source>
        <dbReference type="Proteomes" id="UP000003688"/>
    </source>
</evidence>
<dbReference type="SUPFAM" id="SSF49899">
    <property type="entry name" value="Concanavalin A-like lectins/glucanases"/>
    <property type="match status" value="1"/>
</dbReference>
<feature type="signal peptide" evidence="1">
    <location>
        <begin position="1"/>
        <end position="29"/>
    </location>
</feature>
<proteinExistence type="predicted"/>
<sequence length="216" mass="24224" precursor="true">MQPLRTLQILFAPALLSALLFSLTLTTHAETIHFDDIKPGKLPPHWLGTETGIGSAKWSVEKDDTAPSPHQVLKQSGEAEFPICIKQDTDIKNGFVEVKFKLVGGKEDQAGGVIWRCKDKDNYYVARANAKEDSVVIFHTIRGKREEFKTADVKVLPDKWHTLRVDFQDNRFLVSFNGQQVINVQDDSIKDSGKVGVWTKSDSVTLFDDFSFSSAQ</sequence>
<keyword evidence="1" id="KW-0732">Signal</keyword>
<comment type="caution">
    <text evidence="3">The sequence shown here is derived from an EMBL/GenBank/DDBJ whole genome shotgun (WGS) entry which is preliminary data.</text>
</comment>
<gene>
    <name evidence="3" type="ORF">Cflav_PD4870</name>
</gene>
<dbReference type="InterPro" id="IPR013320">
    <property type="entry name" value="ConA-like_dom_sf"/>
</dbReference>
<dbReference type="Proteomes" id="UP000003688">
    <property type="component" value="Unassembled WGS sequence"/>
</dbReference>
<evidence type="ECO:0000259" key="2">
    <source>
        <dbReference type="Pfam" id="PF06439"/>
    </source>
</evidence>
<dbReference type="RefSeq" id="WP_007413587.1">
    <property type="nucleotide sequence ID" value="NZ_ABOX02000005.1"/>
</dbReference>
<dbReference type="AlphaFoldDB" id="B9XCN9"/>
<name>B9XCN9_PEDPL</name>
<protein>
    <recommendedName>
        <fullName evidence="2">3-keto-alpha-glucoside-1,2-lyase/3-keto-2-hydroxy-glucal hydratase domain-containing protein</fullName>
    </recommendedName>
</protein>
<dbReference type="Gene3D" id="2.60.120.560">
    <property type="entry name" value="Exo-inulinase, domain 1"/>
    <property type="match status" value="1"/>
</dbReference>
<evidence type="ECO:0000256" key="1">
    <source>
        <dbReference type="SAM" id="SignalP"/>
    </source>
</evidence>
<organism evidence="3 4">
    <name type="scientific">Pedosphaera parvula (strain Ellin514)</name>
    <dbReference type="NCBI Taxonomy" id="320771"/>
    <lineage>
        <taxon>Bacteria</taxon>
        <taxon>Pseudomonadati</taxon>
        <taxon>Verrucomicrobiota</taxon>
        <taxon>Pedosphaerae</taxon>
        <taxon>Pedosphaerales</taxon>
        <taxon>Pedosphaeraceae</taxon>
        <taxon>Pedosphaera</taxon>
    </lineage>
</organism>
<feature type="domain" description="3-keto-alpha-glucoside-1,2-lyase/3-keto-2-hydroxy-glucal hydratase" evidence="2">
    <location>
        <begin position="71"/>
        <end position="202"/>
    </location>
</feature>
<dbReference type="Pfam" id="PF06439">
    <property type="entry name" value="3keto-disac_hyd"/>
    <property type="match status" value="1"/>
</dbReference>
<feature type="chain" id="PRO_5002894658" description="3-keto-alpha-glucoside-1,2-lyase/3-keto-2-hydroxy-glucal hydratase domain-containing protein" evidence="1">
    <location>
        <begin position="30"/>
        <end position="216"/>
    </location>
</feature>
<reference evidence="3 4" key="1">
    <citation type="journal article" date="2011" name="J. Bacteriol.">
        <title>Genome sequence of 'Pedosphaera parvula' Ellin514, an aerobic Verrucomicrobial isolate from pasture soil.</title>
        <authorList>
            <person name="Kant R."/>
            <person name="van Passel M.W."/>
            <person name="Sangwan P."/>
            <person name="Palva A."/>
            <person name="Lucas S."/>
            <person name="Copeland A."/>
            <person name="Lapidus A."/>
            <person name="Glavina Del Rio T."/>
            <person name="Dalin E."/>
            <person name="Tice H."/>
            <person name="Bruce D."/>
            <person name="Goodwin L."/>
            <person name="Pitluck S."/>
            <person name="Chertkov O."/>
            <person name="Larimer F.W."/>
            <person name="Land M.L."/>
            <person name="Hauser L."/>
            <person name="Brettin T.S."/>
            <person name="Detter J.C."/>
            <person name="Han S."/>
            <person name="de Vos W.M."/>
            <person name="Janssen P.H."/>
            <person name="Smidt H."/>
        </authorList>
    </citation>
    <scope>NUCLEOTIDE SEQUENCE [LARGE SCALE GENOMIC DNA]</scope>
    <source>
        <strain evidence="3 4">Ellin514</strain>
    </source>
</reference>
<dbReference type="GO" id="GO:0016787">
    <property type="term" value="F:hydrolase activity"/>
    <property type="evidence" value="ECO:0007669"/>
    <property type="project" value="InterPro"/>
</dbReference>
<dbReference type="InterPro" id="IPR010496">
    <property type="entry name" value="AL/BT2_dom"/>
</dbReference>
<dbReference type="STRING" id="320771.Cflav_PD4870"/>
<dbReference type="EMBL" id="ABOX02000005">
    <property type="protein sequence ID" value="EEF62235.1"/>
    <property type="molecule type" value="Genomic_DNA"/>
</dbReference>